<dbReference type="Proteomes" id="UP001243375">
    <property type="component" value="Unassembled WGS sequence"/>
</dbReference>
<evidence type="ECO:0000313" key="2">
    <source>
        <dbReference type="Proteomes" id="UP001243375"/>
    </source>
</evidence>
<reference evidence="1" key="1">
    <citation type="submission" date="2023-04" db="EMBL/GenBank/DDBJ databases">
        <title>Draft Genome sequencing of Naganishia species isolated from polar environments using Oxford Nanopore Technology.</title>
        <authorList>
            <person name="Leo P."/>
            <person name="Venkateswaran K."/>
        </authorList>
    </citation>
    <scope>NUCLEOTIDE SEQUENCE</scope>
    <source>
        <strain evidence="1">MNA-CCFEE 5425</strain>
    </source>
</reference>
<protein>
    <submittedName>
        <fullName evidence="1">Uncharacterized protein</fullName>
    </submittedName>
</protein>
<keyword evidence="2" id="KW-1185">Reference proteome</keyword>
<organism evidence="1 2">
    <name type="scientific">Naganishia vaughanmartiniae</name>
    <dbReference type="NCBI Taxonomy" id="1424756"/>
    <lineage>
        <taxon>Eukaryota</taxon>
        <taxon>Fungi</taxon>
        <taxon>Dikarya</taxon>
        <taxon>Basidiomycota</taxon>
        <taxon>Agaricomycotina</taxon>
        <taxon>Tremellomycetes</taxon>
        <taxon>Filobasidiales</taxon>
        <taxon>Filobasidiaceae</taxon>
        <taxon>Naganishia</taxon>
    </lineage>
</organism>
<accession>A0ACC2XQ52</accession>
<comment type="caution">
    <text evidence="1">The sequence shown here is derived from an EMBL/GenBank/DDBJ whole genome shotgun (WGS) entry which is preliminary data.</text>
</comment>
<sequence length="326" mass="37574">MREDNNANAPSSSSSGYGQVPSTSTSTSTSTEHLPPISALFPPLDLPPADPEDYQPPYTDQSCFSWCSQTNHRRNADYLPTCRMICFNVDRKVNTGDDDTRRDLLLGRKKSNKGKERAEGVDEAAMVTARKRIRQWIAERELVLFRGDLEGMQELQTVNRHTAYSDTLRSQRQTNKLSPEDIEHVETATSRQQKQRPPIKRKFDDDEWSIERRKIGDGRAVVIPFRDILLTPYHATVARFDRLLQPTYRLITAYFSSFTDGTQERFMKMAWKSAVNGDGVETGYKLVGKVREGWQKRWAEAERRLEAREKEKERLREEAGRRGKDI</sequence>
<gene>
    <name evidence="1" type="ORF">QFC22_000546</name>
</gene>
<proteinExistence type="predicted"/>
<evidence type="ECO:0000313" key="1">
    <source>
        <dbReference type="EMBL" id="KAJ9125584.1"/>
    </source>
</evidence>
<name>A0ACC2XQ52_9TREE</name>
<dbReference type="EMBL" id="JASBWU010000001">
    <property type="protein sequence ID" value="KAJ9125584.1"/>
    <property type="molecule type" value="Genomic_DNA"/>
</dbReference>